<reference evidence="2 3" key="1">
    <citation type="submission" date="2019-03" db="EMBL/GenBank/DDBJ databases">
        <title>Genomic Encyclopedia of Type Strains, Phase IV (KMG-IV): sequencing the most valuable type-strain genomes for metagenomic binning, comparative biology and taxonomic classification.</title>
        <authorList>
            <person name="Goeker M."/>
        </authorList>
    </citation>
    <scope>NUCLEOTIDE SEQUENCE [LARGE SCALE GENOMIC DNA]</scope>
    <source>
        <strain evidence="2 3">DSM 25903</strain>
    </source>
</reference>
<sequence>MNNATIKLLRERVERDDLLTKEDQIRVLTDLLRANRRIQAAKQAGFLAHEQKTAGSAKPNGSGLAR</sequence>
<name>A0A4R7BXE7_9HYPH</name>
<keyword evidence="3" id="KW-1185">Reference proteome</keyword>
<feature type="region of interest" description="Disordered" evidence="1">
    <location>
        <begin position="45"/>
        <end position="66"/>
    </location>
</feature>
<proteinExistence type="predicted"/>
<dbReference type="Proteomes" id="UP000295122">
    <property type="component" value="Unassembled WGS sequence"/>
</dbReference>
<dbReference type="RefSeq" id="WP_133771369.1">
    <property type="nucleotide sequence ID" value="NZ_SNZR01000013.1"/>
</dbReference>
<dbReference type="AlphaFoldDB" id="A0A4R7BXE7"/>
<accession>A0A4R7BXE7</accession>
<comment type="caution">
    <text evidence="2">The sequence shown here is derived from an EMBL/GenBank/DDBJ whole genome shotgun (WGS) entry which is preliminary data.</text>
</comment>
<evidence type="ECO:0008006" key="4">
    <source>
        <dbReference type="Google" id="ProtNLM"/>
    </source>
</evidence>
<evidence type="ECO:0000313" key="3">
    <source>
        <dbReference type="Proteomes" id="UP000295122"/>
    </source>
</evidence>
<organism evidence="2 3">
    <name type="scientific">Enterovirga rhinocerotis</name>
    <dbReference type="NCBI Taxonomy" id="1339210"/>
    <lineage>
        <taxon>Bacteria</taxon>
        <taxon>Pseudomonadati</taxon>
        <taxon>Pseudomonadota</taxon>
        <taxon>Alphaproteobacteria</taxon>
        <taxon>Hyphomicrobiales</taxon>
        <taxon>Methylobacteriaceae</taxon>
        <taxon>Enterovirga</taxon>
    </lineage>
</organism>
<evidence type="ECO:0000256" key="1">
    <source>
        <dbReference type="SAM" id="MobiDB-lite"/>
    </source>
</evidence>
<gene>
    <name evidence="2" type="ORF">EV668_3025</name>
</gene>
<evidence type="ECO:0000313" key="2">
    <source>
        <dbReference type="EMBL" id="TDR90183.1"/>
    </source>
</evidence>
<protein>
    <recommendedName>
        <fullName evidence="4">Transposase</fullName>
    </recommendedName>
</protein>
<dbReference type="EMBL" id="SNZR01000013">
    <property type="protein sequence ID" value="TDR90183.1"/>
    <property type="molecule type" value="Genomic_DNA"/>
</dbReference>